<gene>
    <name evidence="1" type="ORF">IPJ38_13725</name>
</gene>
<comment type="caution">
    <text evidence="1">The sequence shown here is derived from an EMBL/GenBank/DDBJ whole genome shotgun (WGS) entry which is preliminary data.</text>
</comment>
<organism evidence="1 2">
    <name type="scientific">Candidatus Dechloromonas phosphorivorans</name>
    <dbReference type="NCBI Taxonomy" id="2899244"/>
    <lineage>
        <taxon>Bacteria</taxon>
        <taxon>Pseudomonadati</taxon>
        <taxon>Pseudomonadota</taxon>
        <taxon>Betaproteobacteria</taxon>
        <taxon>Rhodocyclales</taxon>
        <taxon>Azonexaceae</taxon>
        <taxon>Dechloromonas</taxon>
    </lineage>
</organism>
<sequence>MVIKIQFDDTRDFHEGLAAVRIGDEKTGKWGFISR</sequence>
<name>A0A935MWM6_9RHOO</name>
<evidence type="ECO:0000313" key="1">
    <source>
        <dbReference type="EMBL" id="MBK7416012.1"/>
    </source>
</evidence>
<proteinExistence type="predicted"/>
<accession>A0A935MWM6</accession>
<evidence type="ECO:0000313" key="2">
    <source>
        <dbReference type="Proteomes" id="UP000739411"/>
    </source>
</evidence>
<protein>
    <submittedName>
        <fullName evidence="1">WG repeat-containing protein</fullName>
    </submittedName>
</protein>
<dbReference type="AlphaFoldDB" id="A0A935MWM6"/>
<dbReference type="Pfam" id="PF14903">
    <property type="entry name" value="WG_beta_rep"/>
    <property type="match status" value="1"/>
</dbReference>
<dbReference type="Proteomes" id="UP000739411">
    <property type="component" value="Unassembled WGS sequence"/>
</dbReference>
<dbReference type="InterPro" id="IPR032774">
    <property type="entry name" value="WG_beta_rep"/>
</dbReference>
<dbReference type="EMBL" id="JADJMS010000029">
    <property type="protein sequence ID" value="MBK7416012.1"/>
    <property type="molecule type" value="Genomic_DNA"/>
</dbReference>
<reference evidence="1 2" key="1">
    <citation type="submission" date="2020-10" db="EMBL/GenBank/DDBJ databases">
        <title>Connecting structure to function with the recovery of over 1000 high-quality activated sludge metagenome-assembled genomes encoding full-length rRNA genes using long-read sequencing.</title>
        <authorList>
            <person name="Singleton C.M."/>
            <person name="Petriglieri F."/>
            <person name="Kristensen J.M."/>
            <person name="Kirkegaard R.H."/>
            <person name="Michaelsen T.Y."/>
            <person name="Andersen M.H."/>
            <person name="Karst S.M."/>
            <person name="Dueholm M.S."/>
            <person name="Nielsen P.H."/>
            <person name="Albertsen M."/>
        </authorList>
    </citation>
    <scope>NUCLEOTIDE SEQUENCE [LARGE SCALE GENOMIC DNA]</scope>
    <source>
        <strain evidence="1">EsbW_18-Q3-R4-48_BATAC.463</strain>
    </source>
</reference>